<proteinExistence type="predicted"/>
<dbReference type="KEGG" id="vg:13995330"/>
<dbReference type="GeneID" id="13995330"/>
<dbReference type="RefSeq" id="YP_006988636.1">
    <property type="nucleotide sequence ID" value="NC_019406.1"/>
</dbReference>
<evidence type="ECO:0000313" key="2">
    <source>
        <dbReference type="Proteomes" id="UP000000463"/>
    </source>
</evidence>
<reference evidence="1 2" key="1">
    <citation type="journal article" date="2012" name="BMC Genomics">
        <title>The Caulobacter crescentus phage phiCbK: genomics of a canonical phage.</title>
        <authorList>
            <person name="Gill J.J."/>
            <person name="Berry J.D."/>
            <person name="Russell W.K."/>
            <person name="Lessor L."/>
            <person name="Escobar Garcia D.A."/>
            <person name="Hernandez D."/>
            <person name="Kane A."/>
            <person name="Keene J."/>
            <person name="Maddox M."/>
            <person name="Martin R."/>
            <person name="Mohan S."/>
            <person name="Thorn A.M."/>
            <person name="Russell D.H."/>
            <person name="Young R."/>
        </authorList>
    </citation>
    <scope>NUCLEOTIDE SEQUENCE [LARGE SCALE GENOMIC DNA]</scope>
</reference>
<keyword evidence="2" id="KW-1185">Reference proteome</keyword>
<dbReference type="Proteomes" id="UP000000463">
    <property type="component" value="Segment"/>
</dbReference>
<dbReference type="OrthoDB" id="33833at10239"/>
<organism evidence="1 2">
    <name type="scientific">Caulobacter phage CcrColossus</name>
    <dbReference type="NCBI Taxonomy" id="1211640"/>
    <lineage>
        <taxon>Viruses</taxon>
        <taxon>Duplodnaviria</taxon>
        <taxon>Heunggongvirae</taxon>
        <taxon>Uroviricota</taxon>
        <taxon>Caudoviricetes</taxon>
        <taxon>Jeanschmidtviridae</taxon>
        <taxon>Colossusvirus</taxon>
        <taxon>Colossusvirus colossus</taxon>
    </lineage>
</organism>
<protein>
    <submittedName>
        <fullName evidence="1">Uncharacterized protein</fullName>
    </submittedName>
</protein>
<sequence>MTKPTPEIVAAIKLLRKAGYDIEPPAPVQAEEVKVKLKAVRDPNLTPEQVAACFRMTGFQPSAEQFPHSPEGFAWLCRFNGARPEQVPWTWHYASSAGMRDYIERLAREQPA</sequence>
<name>K4K6R1_9CAUD</name>
<gene>
    <name evidence="1" type="ORF">CcrColossus_gp402</name>
</gene>
<evidence type="ECO:0000313" key="1">
    <source>
        <dbReference type="EMBL" id="AFU88272.1"/>
    </source>
</evidence>
<dbReference type="EMBL" id="JX100810">
    <property type="protein sequence ID" value="AFU88272.1"/>
    <property type="molecule type" value="Genomic_DNA"/>
</dbReference>
<accession>K4K6R1</accession>